<dbReference type="Pfam" id="PF02397">
    <property type="entry name" value="Bac_transf"/>
    <property type="match status" value="1"/>
</dbReference>
<dbReference type="NCBIfam" id="TIGR03025">
    <property type="entry name" value="EPS_sugtrans"/>
    <property type="match status" value="1"/>
</dbReference>
<dbReference type="InterPro" id="IPR017475">
    <property type="entry name" value="EPS_sugar_tfrase"/>
</dbReference>
<evidence type="ECO:0000313" key="10">
    <source>
        <dbReference type="Proteomes" id="UP000478546"/>
    </source>
</evidence>
<accession>A0A6B2H5N3</accession>
<dbReference type="AlphaFoldDB" id="A0A6B2H5N3"/>
<protein>
    <submittedName>
        <fullName evidence="9">Exopolysaccharide biosynthesis polyprenyl glycosylphosphotransferase</fullName>
    </submittedName>
</protein>
<evidence type="ECO:0000256" key="4">
    <source>
        <dbReference type="ARBA" id="ARBA00022692"/>
    </source>
</evidence>
<name>A0A6B2H5N3_9BACT</name>
<dbReference type="Gene3D" id="3.40.50.720">
    <property type="entry name" value="NAD(P)-binding Rossmann-like Domain"/>
    <property type="match status" value="1"/>
</dbReference>
<evidence type="ECO:0000259" key="8">
    <source>
        <dbReference type="Pfam" id="PF02397"/>
    </source>
</evidence>
<keyword evidence="4 7" id="KW-0812">Transmembrane</keyword>
<dbReference type="Proteomes" id="UP000478546">
    <property type="component" value="Unassembled WGS sequence"/>
</dbReference>
<feature type="transmembrane region" description="Helical" evidence="7">
    <location>
        <begin position="12"/>
        <end position="32"/>
    </location>
</feature>
<evidence type="ECO:0000256" key="7">
    <source>
        <dbReference type="SAM" id="Phobius"/>
    </source>
</evidence>
<gene>
    <name evidence="9" type="ORF">GWO68_06705</name>
</gene>
<evidence type="ECO:0000256" key="3">
    <source>
        <dbReference type="ARBA" id="ARBA00022679"/>
    </source>
</evidence>
<dbReference type="GO" id="GO:0016780">
    <property type="term" value="F:phosphotransferase activity, for other substituted phosphate groups"/>
    <property type="evidence" value="ECO:0007669"/>
    <property type="project" value="TreeGrafter"/>
</dbReference>
<organism evidence="9 10">
    <name type="scientific">Pontibacter fetidus</name>
    <dbReference type="NCBI Taxonomy" id="2700082"/>
    <lineage>
        <taxon>Bacteria</taxon>
        <taxon>Pseudomonadati</taxon>
        <taxon>Bacteroidota</taxon>
        <taxon>Cytophagia</taxon>
        <taxon>Cytophagales</taxon>
        <taxon>Hymenobacteraceae</taxon>
        <taxon>Pontibacter</taxon>
    </lineage>
</organism>
<dbReference type="EMBL" id="JAAEAA010000006">
    <property type="protein sequence ID" value="NDK55597.1"/>
    <property type="molecule type" value="Genomic_DNA"/>
</dbReference>
<keyword evidence="6 7" id="KW-0472">Membrane</keyword>
<feature type="domain" description="Bacterial sugar transferase" evidence="8">
    <location>
        <begin position="263"/>
        <end position="445"/>
    </location>
</feature>
<sequence>MTKHWQRVSVILIGGEILSLNLIVFFVIYYVNENIQKSNIWLLFIGFILFWILFSYWRKVSAINFREGSPLSNVLSKAYIILMCFATFLYLFHPAIVPQINLIMATVLGLPAIAIPVSFLAITAVNYIKTYEPEKKHTLIAGVGNLALNVEKSLSNREIQGYIKCKNEECQVGKDKIVGELAGIYDYLKKNPVDEIVIAIPVKPSKKIRNIVKAADYYGIRVKYVPDYQNLFGTSVKTKRYGSIETVNVRQLPLDGSLPSSLKNGFDKLFAFIAIILLMPLFLVLAILIKADSPGPVFYCPIRIGKAGKPFRVIKFRTMSVSDDPAGGTMSTQSNDPRVTKIGKLLRAYSLDELPQFFNVLIGNMSVVGPRPHRSYLNEQLQKSEEKYMIRHYYKPGITGWAQVNGWRGPTETKEQKSQRTRHDIWYMENWSFLLDLKIILLTIFSSKTRKNAF</sequence>
<evidence type="ECO:0000256" key="6">
    <source>
        <dbReference type="ARBA" id="ARBA00023136"/>
    </source>
</evidence>
<evidence type="ECO:0000256" key="5">
    <source>
        <dbReference type="ARBA" id="ARBA00022989"/>
    </source>
</evidence>
<dbReference type="RefSeq" id="WP_162345647.1">
    <property type="nucleotide sequence ID" value="NZ_JAAEAA010000006.1"/>
</dbReference>
<evidence type="ECO:0000313" key="9">
    <source>
        <dbReference type="EMBL" id="NDK55597.1"/>
    </source>
</evidence>
<feature type="transmembrane region" description="Helical" evidence="7">
    <location>
        <begin position="78"/>
        <end position="96"/>
    </location>
</feature>
<dbReference type="GO" id="GO:0016020">
    <property type="term" value="C:membrane"/>
    <property type="evidence" value="ECO:0007669"/>
    <property type="project" value="UniProtKB-SubCell"/>
</dbReference>
<keyword evidence="10" id="KW-1185">Reference proteome</keyword>
<comment type="subcellular location">
    <subcellularLocation>
        <location evidence="1">Membrane</location>
        <topology evidence="1">Multi-pass membrane protein</topology>
    </subcellularLocation>
</comment>
<dbReference type="PANTHER" id="PTHR30576:SF0">
    <property type="entry name" value="UNDECAPRENYL-PHOSPHATE N-ACETYLGALACTOSAMINYL 1-PHOSPHATE TRANSFERASE-RELATED"/>
    <property type="match status" value="1"/>
</dbReference>
<keyword evidence="5 7" id="KW-1133">Transmembrane helix</keyword>
<evidence type="ECO:0000256" key="1">
    <source>
        <dbReference type="ARBA" id="ARBA00004141"/>
    </source>
</evidence>
<feature type="transmembrane region" description="Helical" evidence="7">
    <location>
        <begin position="38"/>
        <end position="57"/>
    </location>
</feature>
<comment type="similarity">
    <text evidence="2">Belongs to the bacterial sugar transferase family.</text>
</comment>
<dbReference type="PANTHER" id="PTHR30576">
    <property type="entry name" value="COLANIC BIOSYNTHESIS UDP-GLUCOSE LIPID CARRIER TRANSFERASE"/>
    <property type="match status" value="1"/>
</dbReference>
<feature type="transmembrane region" description="Helical" evidence="7">
    <location>
        <begin position="269"/>
        <end position="289"/>
    </location>
</feature>
<keyword evidence="3 9" id="KW-0808">Transferase</keyword>
<dbReference type="InterPro" id="IPR003362">
    <property type="entry name" value="Bact_transf"/>
</dbReference>
<reference evidence="9 10" key="1">
    <citation type="submission" date="2020-01" db="EMBL/GenBank/DDBJ databases">
        <authorList>
            <person name="Kim M.K."/>
        </authorList>
    </citation>
    <scope>NUCLEOTIDE SEQUENCE [LARGE SCALE GENOMIC DNA]</scope>
    <source>
        <strain evidence="9 10">BT213</strain>
    </source>
</reference>
<proteinExistence type="inferred from homology"/>
<comment type="caution">
    <text evidence="9">The sequence shown here is derived from an EMBL/GenBank/DDBJ whole genome shotgun (WGS) entry which is preliminary data.</text>
</comment>
<evidence type="ECO:0000256" key="2">
    <source>
        <dbReference type="ARBA" id="ARBA00006464"/>
    </source>
</evidence>
<feature type="transmembrane region" description="Helical" evidence="7">
    <location>
        <begin position="102"/>
        <end position="128"/>
    </location>
</feature>